<evidence type="ECO:0000256" key="2">
    <source>
        <dbReference type="ARBA" id="ARBA00022679"/>
    </source>
</evidence>
<evidence type="ECO:0008006" key="8">
    <source>
        <dbReference type="Google" id="ProtNLM"/>
    </source>
</evidence>
<gene>
    <name evidence="6" type="ORF">EVOR1521_LOCUS26627</name>
</gene>
<evidence type="ECO:0000256" key="3">
    <source>
        <dbReference type="ARBA" id="ARBA00022691"/>
    </source>
</evidence>
<keyword evidence="1" id="KW-0489">Methyltransferase</keyword>
<dbReference type="PROSITE" id="PS51682">
    <property type="entry name" value="SAM_OMT_I"/>
    <property type="match status" value="1"/>
</dbReference>
<feature type="chain" id="PRO_5041342674" description="O-methyltransferase" evidence="5">
    <location>
        <begin position="19"/>
        <end position="275"/>
    </location>
</feature>
<keyword evidence="2" id="KW-0808">Transferase</keyword>
<sequence>MARAAFLPAAAAAVAVLAWWHSRRRQKKPYTSIEAAEDPEVVGAILPDAYEGTRLATARHAFCVAHSSPLSDAVQQVADRTQKLRMPQMLSSPLTVQLLQSIIRASQATRVLEIGTYTGFTAIGMAEALPPGGTVVCLDDFSDEPDAQTVCEEAIASSAVSGRIQLRVQQALRGLKQLADEGAGPFDICFIDADKENQIAYVELLDDAALLKPGASVLVDNTLWYSRVLRPSDKHDKATAAIAEFNKHVLGGRWHVAMLPIRDGITILQRVAPAP</sequence>
<dbReference type="SUPFAM" id="SSF53335">
    <property type="entry name" value="S-adenosyl-L-methionine-dependent methyltransferases"/>
    <property type="match status" value="1"/>
</dbReference>
<evidence type="ECO:0000313" key="7">
    <source>
        <dbReference type="Proteomes" id="UP001178507"/>
    </source>
</evidence>
<dbReference type="InterPro" id="IPR029063">
    <property type="entry name" value="SAM-dependent_MTases_sf"/>
</dbReference>
<dbReference type="GO" id="GO:0008757">
    <property type="term" value="F:S-adenosylmethionine-dependent methyltransferase activity"/>
    <property type="evidence" value="ECO:0007669"/>
    <property type="project" value="TreeGrafter"/>
</dbReference>
<dbReference type="PANTHER" id="PTHR10509">
    <property type="entry name" value="O-METHYLTRANSFERASE-RELATED"/>
    <property type="match status" value="1"/>
</dbReference>
<dbReference type="Pfam" id="PF01596">
    <property type="entry name" value="Methyltransf_3"/>
    <property type="match status" value="1"/>
</dbReference>
<dbReference type="InterPro" id="IPR002935">
    <property type="entry name" value="SAM_O-MeTrfase"/>
</dbReference>
<feature type="signal peptide" evidence="5">
    <location>
        <begin position="1"/>
        <end position="18"/>
    </location>
</feature>
<evidence type="ECO:0000313" key="6">
    <source>
        <dbReference type="EMBL" id="CAJ1404104.1"/>
    </source>
</evidence>
<evidence type="ECO:0000256" key="4">
    <source>
        <dbReference type="ARBA" id="ARBA00023453"/>
    </source>
</evidence>
<evidence type="ECO:0000256" key="1">
    <source>
        <dbReference type="ARBA" id="ARBA00022603"/>
    </source>
</evidence>
<comment type="caution">
    <text evidence="6">The sequence shown here is derived from an EMBL/GenBank/DDBJ whole genome shotgun (WGS) entry which is preliminary data.</text>
</comment>
<organism evidence="6 7">
    <name type="scientific">Effrenium voratum</name>
    <dbReference type="NCBI Taxonomy" id="2562239"/>
    <lineage>
        <taxon>Eukaryota</taxon>
        <taxon>Sar</taxon>
        <taxon>Alveolata</taxon>
        <taxon>Dinophyceae</taxon>
        <taxon>Suessiales</taxon>
        <taxon>Symbiodiniaceae</taxon>
        <taxon>Effrenium</taxon>
    </lineage>
</organism>
<proteinExistence type="inferred from homology"/>
<accession>A0AA36NF78</accession>
<reference evidence="6" key="1">
    <citation type="submission" date="2023-08" db="EMBL/GenBank/DDBJ databases">
        <authorList>
            <person name="Chen Y."/>
            <person name="Shah S."/>
            <person name="Dougan E. K."/>
            <person name="Thang M."/>
            <person name="Chan C."/>
        </authorList>
    </citation>
    <scope>NUCLEOTIDE SEQUENCE</scope>
</reference>
<dbReference type="PANTHER" id="PTHR10509:SF14">
    <property type="entry name" value="CAFFEOYL-COA O-METHYLTRANSFERASE 3-RELATED"/>
    <property type="match status" value="1"/>
</dbReference>
<name>A0AA36NF78_9DINO</name>
<dbReference type="GO" id="GO:0008171">
    <property type="term" value="F:O-methyltransferase activity"/>
    <property type="evidence" value="ECO:0007669"/>
    <property type="project" value="InterPro"/>
</dbReference>
<evidence type="ECO:0000256" key="5">
    <source>
        <dbReference type="SAM" id="SignalP"/>
    </source>
</evidence>
<protein>
    <recommendedName>
        <fullName evidence="8">O-methyltransferase</fullName>
    </recommendedName>
</protein>
<dbReference type="Proteomes" id="UP001178507">
    <property type="component" value="Unassembled WGS sequence"/>
</dbReference>
<dbReference type="AlphaFoldDB" id="A0AA36NF78"/>
<keyword evidence="5" id="KW-0732">Signal</keyword>
<keyword evidence="3" id="KW-0949">S-adenosyl-L-methionine</keyword>
<dbReference type="InterPro" id="IPR050362">
    <property type="entry name" value="Cation-dep_OMT"/>
</dbReference>
<dbReference type="EMBL" id="CAUJNA010003525">
    <property type="protein sequence ID" value="CAJ1404104.1"/>
    <property type="molecule type" value="Genomic_DNA"/>
</dbReference>
<comment type="similarity">
    <text evidence="4">Belongs to the class I-like SAM-binding methyltransferase superfamily. Cation-dependent O-methyltransferase family.</text>
</comment>
<dbReference type="GO" id="GO:0032259">
    <property type="term" value="P:methylation"/>
    <property type="evidence" value="ECO:0007669"/>
    <property type="project" value="UniProtKB-KW"/>
</dbReference>
<dbReference type="Gene3D" id="3.40.50.150">
    <property type="entry name" value="Vaccinia Virus protein VP39"/>
    <property type="match status" value="1"/>
</dbReference>
<keyword evidence="7" id="KW-1185">Reference proteome</keyword>